<evidence type="ECO:0000256" key="1">
    <source>
        <dbReference type="SAM" id="MobiDB-lite"/>
    </source>
</evidence>
<feature type="region of interest" description="Disordered" evidence="1">
    <location>
        <begin position="101"/>
        <end position="146"/>
    </location>
</feature>
<dbReference type="EMBL" id="CALNXK010000069">
    <property type="protein sequence ID" value="CAH3142479.1"/>
    <property type="molecule type" value="Genomic_DNA"/>
</dbReference>
<keyword evidence="3" id="KW-1185">Reference proteome</keyword>
<organism evidence="2 3">
    <name type="scientific">Porites lobata</name>
    <dbReference type="NCBI Taxonomy" id="104759"/>
    <lineage>
        <taxon>Eukaryota</taxon>
        <taxon>Metazoa</taxon>
        <taxon>Cnidaria</taxon>
        <taxon>Anthozoa</taxon>
        <taxon>Hexacorallia</taxon>
        <taxon>Scleractinia</taxon>
        <taxon>Fungiina</taxon>
        <taxon>Poritidae</taxon>
        <taxon>Porites</taxon>
    </lineage>
</organism>
<evidence type="ECO:0000313" key="2">
    <source>
        <dbReference type="EMBL" id="CAH3142479.1"/>
    </source>
</evidence>
<protein>
    <submittedName>
        <fullName evidence="2">Uncharacterized protein</fullName>
    </submittedName>
</protein>
<evidence type="ECO:0000313" key="3">
    <source>
        <dbReference type="Proteomes" id="UP001159405"/>
    </source>
</evidence>
<proteinExistence type="predicted"/>
<comment type="caution">
    <text evidence="2">The sequence shown here is derived from an EMBL/GenBank/DDBJ whole genome shotgun (WGS) entry which is preliminary data.</text>
</comment>
<sequence length="253" mass="28042">RAADYVAAHALRETNALTGPESAVAKERAELYSEDLWTVEAVLLLVERSGLYLQDDFSRVARFPNGLGNFETTLWLDRTSLEVKGTDMGAADNTALLPSPQDFGIASTSSTSVPPGAYNVNDPPSNRSQSAHRNPSFSSGSTRPFRSSGEIRRKVFLAEFDLDSMTPAPTASAYLKLKPEQCTVTDVAQISKEYLNIEEDLIMLDTNGFEILDNPGTRGKLTARYRHLHGRTYQTCSTLNYHYYSQTESFIIK</sequence>
<accession>A0ABN8PEU8</accession>
<gene>
    <name evidence="2" type="ORF">PLOB_00042374</name>
</gene>
<name>A0ABN8PEU8_9CNID</name>
<dbReference type="Proteomes" id="UP001159405">
    <property type="component" value="Unassembled WGS sequence"/>
</dbReference>
<feature type="non-terminal residue" evidence="2">
    <location>
        <position position="1"/>
    </location>
</feature>
<feature type="compositionally biased region" description="Polar residues" evidence="1">
    <location>
        <begin position="122"/>
        <end position="145"/>
    </location>
</feature>
<reference evidence="2 3" key="1">
    <citation type="submission" date="2022-05" db="EMBL/GenBank/DDBJ databases">
        <authorList>
            <consortium name="Genoscope - CEA"/>
            <person name="William W."/>
        </authorList>
    </citation>
    <scope>NUCLEOTIDE SEQUENCE [LARGE SCALE GENOMIC DNA]</scope>
</reference>